<gene>
    <name evidence="3" type="ORF">GCM10007977_104720</name>
</gene>
<evidence type="ECO:0000256" key="2">
    <source>
        <dbReference type="SAM" id="SignalP"/>
    </source>
</evidence>
<reference evidence="3" key="1">
    <citation type="journal article" date="2014" name="Int. J. Syst. Evol. Microbiol.">
        <title>Complete genome sequence of Corynebacterium casei LMG S-19264T (=DSM 44701T), isolated from a smear-ripened cheese.</title>
        <authorList>
            <consortium name="US DOE Joint Genome Institute (JGI-PGF)"/>
            <person name="Walter F."/>
            <person name="Albersmeier A."/>
            <person name="Kalinowski J."/>
            <person name="Ruckert C."/>
        </authorList>
    </citation>
    <scope>NUCLEOTIDE SEQUENCE</scope>
    <source>
        <strain evidence="3">JCM 19831</strain>
    </source>
</reference>
<dbReference type="AlphaFoldDB" id="A0A917UDS2"/>
<feature type="region of interest" description="Disordered" evidence="1">
    <location>
        <begin position="28"/>
        <end position="48"/>
    </location>
</feature>
<name>A0A917UDS2_9ACTN</name>
<dbReference type="EMBL" id="BMPI01000104">
    <property type="protein sequence ID" value="GGM85896.1"/>
    <property type="molecule type" value="Genomic_DNA"/>
</dbReference>
<organism evidence="3 4">
    <name type="scientific">Dactylosporangium sucinum</name>
    <dbReference type="NCBI Taxonomy" id="1424081"/>
    <lineage>
        <taxon>Bacteria</taxon>
        <taxon>Bacillati</taxon>
        <taxon>Actinomycetota</taxon>
        <taxon>Actinomycetes</taxon>
        <taxon>Micromonosporales</taxon>
        <taxon>Micromonosporaceae</taxon>
        <taxon>Dactylosporangium</taxon>
    </lineage>
</organism>
<evidence type="ECO:0000313" key="4">
    <source>
        <dbReference type="Proteomes" id="UP000642070"/>
    </source>
</evidence>
<accession>A0A917UDS2</accession>
<dbReference type="RefSeq" id="WP_190257611.1">
    <property type="nucleotide sequence ID" value="NZ_BMPI01000104.1"/>
</dbReference>
<proteinExistence type="predicted"/>
<evidence type="ECO:0000313" key="3">
    <source>
        <dbReference type="EMBL" id="GGM85896.1"/>
    </source>
</evidence>
<keyword evidence="2" id="KW-0732">Signal</keyword>
<reference evidence="3" key="2">
    <citation type="submission" date="2020-09" db="EMBL/GenBank/DDBJ databases">
        <authorList>
            <person name="Sun Q."/>
            <person name="Ohkuma M."/>
        </authorList>
    </citation>
    <scope>NUCLEOTIDE SEQUENCE</scope>
    <source>
        <strain evidence="3">JCM 19831</strain>
    </source>
</reference>
<feature type="signal peptide" evidence="2">
    <location>
        <begin position="1"/>
        <end position="30"/>
    </location>
</feature>
<dbReference type="Proteomes" id="UP000642070">
    <property type="component" value="Unassembled WGS sequence"/>
</dbReference>
<evidence type="ECO:0000256" key="1">
    <source>
        <dbReference type="SAM" id="MobiDB-lite"/>
    </source>
</evidence>
<sequence length="246" mass="25465">MRARTASALTAAAGAIVAAAVLGAPTAAQAEPEGHHPGGAAAQNAAQNAAYPAPDPAIRVSSASIAPGDAVRLSGRRFLPGEPISISVKYRITPNSGTYDNPWGVSIKGDRRADDNGKFSAKVRLSLPGYARIRVTGKKSGESAAVTVRVLAWRGYSFGGDDFFAGTPLGNPARYDGHDADRPARFFGPFWGGWSPLRLSASESGLVAGAAETQQHKTYGAEAVAGLLGLTALVGSTLLTRRRRTP</sequence>
<feature type="chain" id="PRO_5037090457" evidence="2">
    <location>
        <begin position="31"/>
        <end position="246"/>
    </location>
</feature>
<comment type="caution">
    <text evidence="3">The sequence shown here is derived from an EMBL/GenBank/DDBJ whole genome shotgun (WGS) entry which is preliminary data.</text>
</comment>
<keyword evidence="4" id="KW-1185">Reference proteome</keyword>
<feature type="compositionally biased region" description="Low complexity" evidence="1">
    <location>
        <begin position="38"/>
        <end position="48"/>
    </location>
</feature>
<protein>
    <submittedName>
        <fullName evidence="3">Uncharacterized protein</fullName>
    </submittedName>
</protein>